<dbReference type="EMBL" id="NOIF01000178">
    <property type="protein sequence ID" value="OZS42176.1"/>
    <property type="molecule type" value="Genomic_DNA"/>
</dbReference>
<proteinExistence type="predicted"/>
<dbReference type="Gene3D" id="2.160.20.80">
    <property type="entry name" value="E3 ubiquitin-protein ligase SopA"/>
    <property type="match status" value="1"/>
</dbReference>
<evidence type="ECO:0000313" key="1">
    <source>
        <dbReference type="EMBL" id="OZS42176.1"/>
    </source>
</evidence>
<reference evidence="1 2" key="1">
    <citation type="journal article" date="2016" name="Antonie Van Leeuwenhoek">
        <title>Photobacterium sanguinicancri sp. nov. isolated from marine animals.</title>
        <authorList>
            <person name="Gomez-Gil B."/>
            <person name="Roque A."/>
            <person name="Rotllant G."/>
            <person name="Romalde J.L."/>
            <person name="Doce A."/>
            <person name="Eggermont M."/>
            <person name="Defoirdt T."/>
        </authorList>
    </citation>
    <scope>NUCLEOTIDE SEQUENCE [LARGE SCALE GENOMIC DNA]</scope>
    <source>
        <strain evidence="1 2">CAIM 1827</strain>
    </source>
</reference>
<evidence type="ECO:0000313" key="2">
    <source>
        <dbReference type="Proteomes" id="UP000215999"/>
    </source>
</evidence>
<keyword evidence="2" id="KW-1185">Reference proteome</keyword>
<dbReference type="InterPro" id="IPR001646">
    <property type="entry name" value="5peptide_repeat"/>
</dbReference>
<gene>
    <name evidence="1" type="ORF">ASV53_19780</name>
</gene>
<dbReference type="Proteomes" id="UP000215999">
    <property type="component" value="Unassembled WGS sequence"/>
</dbReference>
<comment type="caution">
    <text evidence="1">The sequence shown here is derived from an EMBL/GenBank/DDBJ whole genome shotgun (WGS) entry which is preliminary data.</text>
</comment>
<evidence type="ECO:0008006" key="3">
    <source>
        <dbReference type="Google" id="ProtNLM"/>
    </source>
</evidence>
<dbReference type="SUPFAM" id="SSF141571">
    <property type="entry name" value="Pentapeptide repeat-like"/>
    <property type="match status" value="1"/>
</dbReference>
<accession>A0ABX4FTF9</accession>
<dbReference type="Pfam" id="PF13599">
    <property type="entry name" value="Pentapeptide_4"/>
    <property type="match status" value="1"/>
</dbReference>
<sequence length="220" mass="25233">MAMTANSKNKKAFSYVNHDASGKNFLNKNFNKTESYASRFTNSTFTNTSFIGSKFKFCNLNNTTFEGCLIRGALFRKSKMGNVNFKSSIICASVFDRTSLKDCYFHDSIIVSSNVNGKIPQDRLINTDIITNYYPTSEFNGLLLQKIEKLRENNFIRRSSVLHRKKGLLDTAAITLLIREFGEEFLLSNVDKINHEISKDFHTLSYIKLLLKRYQTVDIL</sequence>
<organism evidence="1 2">
    <name type="scientific">Photobacterium sanguinicancri</name>
    <dbReference type="NCBI Taxonomy" id="875932"/>
    <lineage>
        <taxon>Bacteria</taxon>
        <taxon>Pseudomonadati</taxon>
        <taxon>Pseudomonadota</taxon>
        <taxon>Gammaproteobacteria</taxon>
        <taxon>Vibrionales</taxon>
        <taxon>Vibrionaceae</taxon>
        <taxon>Photobacterium</taxon>
    </lineage>
</organism>
<protein>
    <recommendedName>
        <fullName evidence="3">Pentapeptide repeat-containing protein</fullName>
    </recommendedName>
</protein>
<name>A0ABX4FTF9_9GAMM</name>